<dbReference type="EMBL" id="GBXM01107964">
    <property type="protein sequence ID" value="JAH00613.1"/>
    <property type="molecule type" value="Transcribed_RNA"/>
</dbReference>
<reference evidence="1" key="1">
    <citation type="submission" date="2014-11" db="EMBL/GenBank/DDBJ databases">
        <authorList>
            <person name="Amaro Gonzalez C."/>
        </authorList>
    </citation>
    <scope>NUCLEOTIDE SEQUENCE</scope>
</reference>
<name>A0A0E9P9S4_ANGAN</name>
<protein>
    <submittedName>
        <fullName evidence="1">Uncharacterized protein</fullName>
    </submittedName>
</protein>
<dbReference type="AlphaFoldDB" id="A0A0E9P9S4"/>
<proteinExistence type="predicted"/>
<organism evidence="1">
    <name type="scientific">Anguilla anguilla</name>
    <name type="common">European freshwater eel</name>
    <name type="synonym">Muraena anguilla</name>
    <dbReference type="NCBI Taxonomy" id="7936"/>
    <lineage>
        <taxon>Eukaryota</taxon>
        <taxon>Metazoa</taxon>
        <taxon>Chordata</taxon>
        <taxon>Craniata</taxon>
        <taxon>Vertebrata</taxon>
        <taxon>Euteleostomi</taxon>
        <taxon>Actinopterygii</taxon>
        <taxon>Neopterygii</taxon>
        <taxon>Teleostei</taxon>
        <taxon>Anguilliformes</taxon>
        <taxon>Anguillidae</taxon>
        <taxon>Anguilla</taxon>
    </lineage>
</organism>
<accession>A0A0E9P9S4</accession>
<sequence length="29" mass="3411">MFNSELPSVYRQFYTSMLTSTPIVIFIPK</sequence>
<evidence type="ECO:0000313" key="1">
    <source>
        <dbReference type="EMBL" id="JAH00613.1"/>
    </source>
</evidence>
<reference evidence="1" key="2">
    <citation type="journal article" date="2015" name="Fish Shellfish Immunol.">
        <title>Early steps in the European eel (Anguilla anguilla)-Vibrio vulnificus interaction in the gills: Role of the RtxA13 toxin.</title>
        <authorList>
            <person name="Callol A."/>
            <person name="Pajuelo D."/>
            <person name="Ebbesson L."/>
            <person name="Teles M."/>
            <person name="MacKenzie S."/>
            <person name="Amaro C."/>
        </authorList>
    </citation>
    <scope>NUCLEOTIDE SEQUENCE</scope>
</reference>